<protein>
    <submittedName>
        <fullName evidence="1">Uncharacterized protein</fullName>
    </submittedName>
</protein>
<proteinExistence type="predicted"/>
<organism evidence="1 2">
    <name type="scientific">Melastoma candidum</name>
    <dbReference type="NCBI Taxonomy" id="119954"/>
    <lineage>
        <taxon>Eukaryota</taxon>
        <taxon>Viridiplantae</taxon>
        <taxon>Streptophyta</taxon>
        <taxon>Embryophyta</taxon>
        <taxon>Tracheophyta</taxon>
        <taxon>Spermatophyta</taxon>
        <taxon>Magnoliopsida</taxon>
        <taxon>eudicotyledons</taxon>
        <taxon>Gunneridae</taxon>
        <taxon>Pentapetalae</taxon>
        <taxon>rosids</taxon>
        <taxon>malvids</taxon>
        <taxon>Myrtales</taxon>
        <taxon>Melastomataceae</taxon>
        <taxon>Melastomatoideae</taxon>
        <taxon>Melastomateae</taxon>
        <taxon>Melastoma</taxon>
    </lineage>
</organism>
<comment type="caution">
    <text evidence="1">The sequence shown here is derived from an EMBL/GenBank/DDBJ whole genome shotgun (WGS) entry which is preliminary data.</text>
</comment>
<name>A0ACB9QNJ3_9MYRT</name>
<keyword evidence="2" id="KW-1185">Reference proteome</keyword>
<gene>
    <name evidence="1" type="ORF">MLD38_016984</name>
</gene>
<evidence type="ECO:0000313" key="2">
    <source>
        <dbReference type="Proteomes" id="UP001057402"/>
    </source>
</evidence>
<dbReference type="Proteomes" id="UP001057402">
    <property type="component" value="Chromosome 5"/>
</dbReference>
<evidence type="ECO:0000313" key="1">
    <source>
        <dbReference type="EMBL" id="KAI4368427.1"/>
    </source>
</evidence>
<reference evidence="2" key="1">
    <citation type="journal article" date="2023" name="Front. Plant Sci.">
        <title>Chromosomal-level genome assembly of Melastoma candidum provides insights into trichome evolution.</title>
        <authorList>
            <person name="Zhong Y."/>
            <person name="Wu W."/>
            <person name="Sun C."/>
            <person name="Zou P."/>
            <person name="Liu Y."/>
            <person name="Dai S."/>
            <person name="Zhou R."/>
        </authorList>
    </citation>
    <scope>NUCLEOTIDE SEQUENCE [LARGE SCALE GENOMIC DNA]</scope>
</reference>
<dbReference type="EMBL" id="CM042884">
    <property type="protein sequence ID" value="KAI4368427.1"/>
    <property type="molecule type" value="Genomic_DNA"/>
</dbReference>
<accession>A0ACB9QNJ3</accession>
<sequence>MEEGNINLADLEAPGNNRGLPVGILEGAQNPPFFRRGFISQHPKGIRRVHCNDAAVVCCLTTVSIVHDASFQNNQSMVQNLSNTTKENPGRNAAPKTCPFDR</sequence>